<proteinExistence type="inferred from homology"/>
<accession>A0ABV5YA18</accession>
<keyword evidence="5" id="KW-1185">Reference proteome</keyword>
<sequence>MLASVTEHPRASLGRVLEDLGRTLLELLCGDADQPGDIDGIIIHDPFDEPAWPRHALVLGVGVNDPEDVVALLDEMGTRGCAGLILRAPMRVTEEIAAAARRNKVAVLGLTRGASWVQLASMLRSLLAYDDFGETSTEMLGGIPSGDLFALANAMAALLDAPITIEDRGSRVLAFSGRQDEADPSRIGTILNRQVSAARTRDLEERGVFRELYRTDQPLFVEPPESGLEGFTMPRVSLAIRAGDEILGSIWAAVREPLSEERAQTFRDAGKLVALHLLRHRAGADVERRLRADLVATVLEGGPEATQAASRLGLLHQPAVVLALALAEDPGSSAADHADRVAERHRMGDALAMHLTAAHPGSAAAIVGDVAYGIVPVSGSLDGAERRMARLATEFLDRTGARARAVIGIGAVTSDASGLSRSRDGADRALRVMLSNRTGKRVACIGDVGFDASLIELADLIAKRGDPLTGPIARLLAYDEKHRTSLVETMRAWLDAFGDVIAASQTVNVHPNTFRYRLRRLVEVGQIDLADAETRLTMMLQLRLMMDERRTVR</sequence>
<dbReference type="Pfam" id="PF13556">
    <property type="entry name" value="HTH_30"/>
    <property type="match status" value="1"/>
</dbReference>
<gene>
    <name evidence="4" type="ORF">ACFFNX_04375</name>
</gene>
<dbReference type="Pfam" id="PF17853">
    <property type="entry name" value="GGDEF_2"/>
    <property type="match status" value="1"/>
</dbReference>
<dbReference type="InterPro" id="IPR042070">
    <property type="entry name" value="PucR_C-HTH_sf"/>
</dbReference>
<reference evidence="4 5" key="1">
    <citation type="submission" date="2024-09" db="EMBL/GenBank/DDBJ databases">
        <authorList>
            <person name="Sun Q."/>
            <person name="Mori K."/>
        </authorList>
    </citation>
    <scope>NUCLEOTIDE SEQUENCE [LARGE SCALE GENOMIC DNA]</scope>
    <source>
        <strain evidence="4 5">TBRC 0563</strain>
    </source>
</reference>
<organism evidence="4 5">
    <name type="scientific">Actinoallomurus acaciae</name>
    <dbReference type="NCBI Taxonomy" id="502577"/>
    <lineage>
        <taxon>Bacteria</taxon>
        <taxon>Bacillati</taxon>
        <taxon>Actinomycetota</taxon>
        <taxon>Actinomycetes</taxon>
        <taxon>Streptosporangiales</taxon>
        <taxon>Thermomonosporaceae</taxon>
        <taxon>Actinoallomurus</taxon>
    </lineage>
</organism>
<dbReference type="Gene3D" id="1.10.10.2840">
    <property type="entry name" value="PucR C-terminal helix-turn-helix domain"/>
    <property type="match status" value="1"/>
</dbReference>
<evidence type="ECO:0000259" key="3">
    <source>
        <dbReference type="Pfam" id="PF17853"/>
    </source>
</evidence>
<name>A0ABV5YA18_9ACTN</name>
<dbReference type="InterPro" id="IPR041522">
    <property type="entry name" value="CdaR_GGDEF"/>
</dbReference>
<dbReference type="PANTHER" id="PTHR33744">
    <property type="entry name" value="CARBOHYDRATE DIACID REGULATOR"/>
    <property type="match status" value="1"/>
</dbReference>
<dbReference type="Proteomes" id="UP001589627">
    <property type="component" value="Unassembled WGS sequence"/>
</dbReference>
<evidence type="ECO:0000313" key="5">
    <source>
        <dbReference type="Proteomes" id="UP001589627"/>
    </source>
</evidence>
<feature type="domain" description="PucR C-terminal helix-turn-helix" evidence="2">
    <location>
        <begin position="486"/>
        <end position="544"/>
    </location>
</feature>
<dbReference type="InterPro" id="IPR051448">
    <property type="entry name" value="CdaR-like_regulators"/>
</dbReference>
<protein>
    <submittedName>
        <fullName evidence="4">PucR family transcriptional regulator</fullName>
    </submittedName>
</protein>
<feature type="domain" description="CdaR GGDEF-like" evidence="3">
    <location>
        <begin position="303"/>
        <end position="432"/>
    </location>
</feature>
<evidence type="ECO:0000256" key="1">
    <source>
        <dbReference type="ARBA" id="ARBA00006754"/>
    </source>
</evidence>
<dbReference type="EMBL" id="JBHLZP010000017">
    <property type="protein sequence ID" value="MFB9831421.1"/>
    <property type="molecule type" value="Genomic_DNA"/>
</dbReference>
<comment type="similarity">
    <text evidence="1">Belongs to the CdaR family.</text>
</comment>
<dbReference type="PANTHER" id="PTHR33744:SF17">
    <property type="entry name" value="CONSERVED PROTEIN"/>
    <property type="match status" value="1"/>
</dbReference>
<dbReference type="InterPro" id="IPR025736">
    <property type="entry name" value="PucR_C-HTH_dom"/>
</dbReference>
<evidence type="ECO:0000313" key="4">
    <source>
        <dbReference type="EMBL" id="MFB9831421.1"/>
    </source>
</evidence>
<comment type="caution">
    <text evidence="4">The sequence shown here is derived from an EMBL/GenBank/DDBJ whole genome shotgun (WGS) entry which is preliminary data.</text>
</comment>
<dbReference type="RefSeq" id="WP_378195474.1">
    <property type="nucleotide sequence ID" value="NZ_JBHLZP010000017.1"/>
</dbReference>
<evidence type="ECO:0000259" key="2">
    <source>
        <dbReference type="Pfam" id="PF13556"/>
    </source>
</evidence>